<reference evidence="3" key="2">
    <citation type="submission" date="2025-09" db="UniProtKB">
        <authorList>
            <consortium name="Ensembl"/>
        </authorList>
    </citation>
    <scope>IDENTIFICATION</scope>
</reference>
<evidence type="ECO:0000259" key="2">
    <source>
        <dbReference type="PROSITE" id="PS50157"/>
    </source>
</evidence>
<keyword evidence="4" id="KW-1185">Reference proteome</keyword>
<evidence type="ECO:0000256" key="1">
    <source>
        <dbReference type="PROSITE-ProRule" id="PRU00042"/>
    </source>
</evidence>
<dbReference type="Ensembl" id="ENSPSTT00000015488.1">
    <property type="protein sequence ID" value="ENSPSTP00000014760.1"/>
    <property type="gene ID" value="ENSPSTG00000010459.1"/>
</dbReference>
<reference evidence="3" key="1">
    <citation type="submission" date="2025-08" db="UniProtKB">
        <authorList>
            <consortium name="Ensembl"/>
        </authorList>
    </citation>
    <scope>IDENTIFICATION</scope>
</reference>
<accession>A0A8C9FHG6</accession>
<evidence type="ECO:0000313" key="4">
    <source>
        <dbReference type="Proteomes" id="UP000694428"/>
    </source>
</evidence>
<keyword evidence="1" id="KW-0479">Metal-binding</keyword>
<keyword evidence="1" id="KW-0862">Zinc</keyword>
<dbReference type="Proteomes" id="UP000694428">
    <property type="component" value="Unplaced"/>
</dbReference>
<dbReference type="InterPro" id="IPR013087">
    <property type="entry name" value="Znf_C2H2_type"/>
</dbReference>
<protein>
    <recommendedName>
        <fullName evidence="2">C2H2-type domain-containing protein</fullName>
    </recommendedName>
</protein>
<dbReference type="GO" id="GO:0008270">
    <property type="term" value="F:zinc ion binding"/>
    <property type="evidence" value="ECO:0007669"/>
    <property type="project" value="UniProtKB-KW"/>
</dbReference>
<feature type="domain" description="C2H2-type" evidence="2">
    <location>
        <begin position="19"/>
        <end position="47"/>
    </location>
</feature>
<evidence type="ECO:0000313" key="3">
    <source>
        <dbReference type="Ensembl" id="ENSPSTP00000014760.1"/>
    </source>
</evidence>
<proteinExistence type="predicted"/>
<dbReference type="AlphaFoldDB" id="A0A8C9FHG6"/>
<dbReference type="PROSITE" id="PS50157">
    <property type="entry name" value="ZINC_FINGER_C2H2_2"/>
    <property type="match status" value="1"/>
</dbReference>
<sequence length="69" mass="7677">MASGCAPPFGDAAEMREGFLCPLCLKDLQAFQQLRAHYEEEHSGEDRDVRGQLRSKGRGGFSVFSRLLC</sequence>
<dbReference type="PROSITE" id="PS00028">
    <property type="entry name" value="ZINC_FINGER_C2H2_1"/>
    <property type="match status" value="1"/>
</dbReference>
<name>A0A8C9FHG6_PAVCR</name>
<keyword evidence="1" id="KW-0863">Zinc-finger</keyword>
<organism evidence="3 4">
    <name type="scientific">Pavo cristatus</name>
    <name type="common">Indian peafowl</name>
    <name type="synonym">Blue peafowl</name>
    <dbReference type="NCBI Taxonomy" id="9049"/>
    <lineage>
        <taxon>Eukaryota</taxon>
        <taxon>Metazoa</taxon>
        <taxon>Chordata</taxon>
        <taxon>Craniata</taxon>
        <taxon>Vertebrata</taxon>
        <taxon>Euteleostomi</taxon>
        <taxon>Archelosauria</taxon>
        <taxon>Archosauria</taxon>
        <taxon>Dinosauria</taxon>
        <taxon>Saurischia</taxon>
        <taxon>Theropoda</taxon>
        <taxon>Coelurosauria</taxon>
        <taxon>Aves</taxon>
        <taxon>Neognathae</taxon>
        <taxon>Galloanserae</taxon>
        <taxon>Galliformes</taxon>
        <taxon>Phasianidae</taxon>
        <taxon>Phasianinae</taxon>
        <taxon>Pavo</taxon>
    </lineage>
</organism>